<evidence type="ECO:0000313" key="3">
    <source>
        <dbReference type="EMBL" id="GAG02735.1"/>
    </source>
</evidence>
<feature type="non-terminal residue" evidence="3">
    <location>
        <position position="1"/>
    </location>
</feature>
<keyword evidence="1" id="KW-0472">Membrane</keyword>
<gene>
    <name evidence="3" type="ORF">S01H1_32385</name>
</gene>
<dbReference type="InterPro" id="IPR013099">
    <property type="entry name" value="K_chnl_dom"/>
</dbReference>
<sequence>VNSLVEGKEGLVPGWLIPFRSIYFSIVTMTTLGFGDMHANCRSFLGHLLLTIQVILGYALLGALVTRLAVLFTSDGPAGSYTPMDKETKELLAKLKEDKGN</sequence>
<organism evidence="3">
    <name type="scientific">marine sediment metagenome</name>
    <dbReference type="NCBI Taxonomy" id="412755"/>
    <lineage>
        <taxon>unclassified sequences</taxon>
        <taxon>metagenomes</taxon>
        <taxon>ecological metagenomes</taxon>
    </lineage>
</organism>
<accession>X0UAY7</accession>
<dbReference type="Gene3D" id="1.10.287.70">
    <property type="match status" value="1"/>
</dbReference>
<reference evidence="3" key="1">
    <citation type="journal article" date="2014" name="Front. Microbiol.">
        <title>High frequency of phylogenetically diverse reductive dehalogenase-homologous genes in deep subseafloor sedimentary metagenomes.</title>
        <authorList>
            <person name="Kawai M."/>
            <person name="Futagami T."/>
            <person name="Toyoda A."/>
            <person name="Takaki Y."/>
            <person name="Nishi S."/>
            <person name="Hori S."/>
            <person name="Arai W."/>
            <person name="Tsubouchi T."/>
            <person name="Morono Y."/>
            <person name="Uchiyama I."/>
            <person name="Ito T."/>
            <person name="Fujiyama A."/>
            <person name="Inagaki F."/>
            <person name="Takami H."/>
        </authorList>
    </citation>
    <scope>NUCLEOTIDE SEQUENCE</scope>
    <source>
        <strain evidence="3">Expedition CK06-06</strain>
    </source>
</reference>
<keyword evidence="1" id="KW-0812">Transmembrane</keyword>
<feature type="transmembrane region" description="Helical" evidence="1">
    <location>
        <begin position="12"/>
        <end position="32"/>
    </location>
</feature>
<evidence type="ECO:0000256" key="1">
    <source>
        <dbReference type="SAM" id="Phobius"/>
    </source>
</evidence>
<feature type="domain" description="Potassium channel" evidence="2">
    <location>
        <begin position="19"/>
        <end position="73"/>
    </location>
</feature>
<dbReference type="EMBL" id="BARS01020044">
    <property type="protein sequence ID" value="GAG02735.1"/>
    <property type="molecule type" value="Genomic_DNA"/>
</dbReference>
<dbReference type="SUPFAM" id="SSF81324">
    <property type="entry name" value="Voltage-gated potassium channels"/>
    <property type="match status" value="1"/>
</dbReference>
<dbReference type="AlphaFoldDB" id="X0UAY7"/>
<evidence type="ECO:0000259" key="2">
    <source>
        <dbReference type="Pfam" id="PF07885"/>
    </source>
</evidence>
<feature type="transmembrane region" description="Helical" evidence="1">
    <location>
        <begin position="44"/>
        <end position="65"/>
    </location>
</feature>
<keyword evidence="1" id="KW-1133">Transmembrane helix</keyword>
<name>X0UAY7_9ZZZZ</name>
<protein>
    <recommendedName>
        <fullName evidence="2">Potassium channel domain-containing protein</fullName>
    </recommendedName>
</protein>
<proteinExistence type="predicted"/>
<dbReference type="Pfam" id="PF07885">
    <property type="entry name" value="Ion_trans_2"/>
    <property type="match status" value="1"/>
</dbReference>
<comment type="caution">
    <text evidence="3">The sequence shown here is derived from an EMBL/GenBank/DDBJ whole genome shotgun (WGS) entry which is preliminary data.</text>
</comment>